<comment type="caution">
    <text evidence="3">The sequence shown here is derived from an EMBL/GenBank/DDBJ whole genome shotgun (WGS) entry which is preliminary data.</text>
</comment>
<sequence length="218" mass="24197">MVNLKREGLNLLLKLGRAIVDTEENPDTPEEVTSPPTTSEAEPMKAYWESDKQDLNKKDQRFIDLFLKDVSLDRIPDATEKPVKESRYSYETLSLVYLPEALKNFNSQAVPETPKTGTGISTSGRDAGVVAGVVVAVISGIIVIAALIAVVMYRHYVHRNVTSMNFDNPVYRKTTENQFALEQNGYAPGSKLYPSTVGEEVRALTAMECTLNIQNSLR</sequence>
<accession>A0AAV1J5F2</accession>
<feature type="compositionally biased region" description="Acidic residues" evidence="1">
    <location>
        <begin position="21"/>
        <end position="30"/>
    </location>
</feature>
<dbReference type="AlphaFoldDB" id="A0AAV1J5F2"/>
<keyword evidence="2" id="KW-0812">Transmembrane</keyword>
<feature type="compositionally biased region" description="Low complexity" evidence="1">
    <location>
        <begin position="31"/>
        <end position="41"/>
    </location>
</feature>
<evidence type="ECO:0000313" key="3">
    <source>
        <dbReference type="EMBL" id="CAK1544601.1"/>
    </source>
</evidence>
<evidence type="ECO:0000256" key="2">
    <source>
        <dbReference type="SAM" id="Phobius"/>
    </source>
</evidence>
<feature type="transmembrane region" description="Helical" evidence="2">
    <location>
        <begin position="129"/>
        <end position="153"/>
    </location>
</feature>
<reference evidence="3 4" key="1">
    <citation type="submission" date="2023-11" db="EMBL/GenBank/DDBJ databases">
        <authorList>
            <person name="Okamura Y."/>
        </authorList>
    </citation>
    <scope>NUCLEOTIDE SEQUENCE [LARGE SCALE GENOMIC DNA]</scope>
</reference>
<protein>
    <submittedName>
        <fullName evidence="3">Uncharacterized protein</fullName>
    </submittedName>
</protein>
<proteinExistence type="predicted"/>
<gene>
    <name evidence="3" type="ORF">LNINA_LOCUS4329</name>
</gene>
<feature type="region of interest" description="Disordered" evidence="1">
    <location>
        <begin position="21"/>
        <end position="43"/>
    </location>
</feature>
<evidence type="ECO:0000256" key="1">
    <source>
        <dbReference type="SAM" id="MobiDB-lite"/>
    </source>
</evidence>
<organism evidence="3 4">
    <name type="scientific">Leptosia nina</name>
    <dbReference type="NCBI Taxonomy" id="320188"/>
    <lineage>
        <taxon>Eukaryota</taxon>
        <taxon>Metazoa</taxon>
        <taxon>Ecdysozoa</taxon>
        <taxon>Arthropoda</taxon>
        <taxon>Hexapoda</taxon>
        <taxon>Insecta</taxon>
        <taxon>Pterygota</taxon>
        <taxon>Neoptera</taxon>
        <taxon>Endopterygota</taxon>
        <taxon>Lepidoptera</taxon>
        <taxon>Glossata</taxon>
        <taxon>Ditrysia</taxon>
        <taxon>Papilionoidea</taxon>
        <taxon>Pieridae</taxon>
        <taxon>Pierinae</taxon>
        <taxon>Leptosia</taxon>
    </lineage>
</organism>
<keyword evidence="2" id="KW-1133">Transmembrane helix</keyword>
<evidence type="ECO:0000313" key="4">
    <source>
        <dbReference type="Proteomes" id="UP001497472"/>
    </source>
</evidence>
<name>A0AAV1J5F2_9NEOP</name>
<keyword evidence="4" id="KW-1185">Reference proteome</keyword>
<keyword evidence="2" id="KW-0472">Membrane</keyword>
<dbReference type="EMBL" id="CAVLEF010000005">
    <property type="protein sequence ID" value="CAK1544601.1"/>
    <property type="molecule type" value="Genomic_DNA"/>
</dbReference>
<dbReference type="Proteomes" id="UP001497472">
    <property type="component" value="Unassembled WGS sequence"/>
</dbReference>